<feature type="region of interest" description="Disordered" evidence="6">
    <location>
        <begin position="328"/>
        <end position="402"/>
    </location>
</feature>
<dbReference type="PANTHER" id="PTHR33048">
    <property type="entry name" value="PTH11-LIKE INTEGRAL MEMBRANE PROTEIN (AFU_ORTHOLOGUE AFUA_5G11245)"/>
    <property type="match status" value="1"/>
</dbReference>
<evidence type="ECO:0000256" key="3">
    <source>
        <dbReference type="ARBA" id="ARBA00022989"/>
    </source>
</evidence>
<evidence type="ECO:0000259" key="8">
    <source>
        <dbReference type="Pfam" id="PF20684"/>
    </source>
</evidence>
<sequence length="402" mass="44388">MAAMDQIPPEQLAKLAGEDLGPLTKNIVIAFTVIALVSVSLRIYTRFRYKAVGWEDYSIIIATVCQSHILHAMVLLSLATGIVQVLQANAGNGKHAMFVRYPDKVELVLKYLFWSIITYNLSLMFIKISIIMQYKRIFTLGGMQWPLNIAMGICVAWGVSTFGTSIFGCVPVKAFWDLEAKANANCVKDEILWFLNAGMNIFTDLMVASLPVKAIWALQLPNRQKFALIGVLTIGWFVCLVSFLRLHALVVLSQHMDDRTYYSAATAYWSSIEMNLGIVCASLPALKPLIVRIIPAFSTRHSSKGYGAGYSGRLSEGYGLRSRATRHTNEGDAELPMGPMGGGPYSPRADQDGHGKSIYVTQQVEHHYEKNNRSGSGSDIDIDSESQKDLVTSVTYSSPLSK</sequence>
<feature type="transmembrane region" description="Helical" evidence="7">
    <location>
        <begin position="191"/>
        <end position="214"/>
    </location>
</feature>
<gene>
    <name evidence="9" type="ORF">SNOG_01168</name>
</gene>
<dbReference type="GeneID" id="5968667"/>
<feature type="transmembrane region" description="Helical" evidence="7">
    <location>
        <begin position="147"/>
        <end position="176"/>
    </location>
</feature>
<dbReference type="InterPro" id="IPR049326">
    <property type="entry name" value="Rhodopsin_dom_fungi"/>
</dbReference>
<evidence type="ECO:0000313" key="9">
    <source>
        <dbReference type="EMBL" id="EAT90817.2"/>
    </source>
</evidence>
<feature type="compositionally biased region" description="Polar residues" evidence="6">
    <location>
        <begin position="389"/>
        <end position="402"/>
    </location>
</feature>
<dbReference type="InParanoid" id="Q0V496"/>
<keyword evidence="3 7" id="KW-1133">Transmembrane helix</keyword>
<comment type="similarity">
    <text evidence="5">Belongs to the SAT4 family.</text>
</comment>
<dbReference type="InterPro" id="IPR052337">
    <property type="entry name" value="SAT4-like"/>
</dbReference>
<dbReference type="KEGG" id="pno:SNOG_01168"/>
<keyword evidence="4 7" id="KW-0472">Membrane</keyword>
<dbReference type="EMBL" id="CH445326">
    <property type="protein sequence ID" value="EAT90817.2"/>
    <property type="molecule type" value="Genomic_DNA"/>
</dbReference>
<evidence type="ECO:0000256" key="4">
    <source>
        <dbReference type="ARBA" id="ARBA00023136"/>
    </source>
</evidence>
<evidence type="ECO:0000256" key="1">
    <source>
        <dbReference type="ARBA" id="ARBA00004141"/>
    </source>
</evidence>
<dbReference type="PANTHER" id="PTHR33048:SF47">
    <property type="entry name" value="INTEGRAL MEMBRANE PROTEIN-RELATED"/>
    <property type="match status" value="1"/>
</dbReference>
<dbReference type="HOGENOM" id="CLU_028200_0_4_1"/>
<keyword evidence="2 7" id="KW-0812">Transmembrane</keyword>
<dbReference type="VEuPathDB" id="FungiDB:JI435_011680"/>
<dbReference type="Proteomes" id="UP000001055">
    <property type="component" value="Unassembled WGS sequence"/>
</dbReference>
<reference evidence="10" key="1">
    <citation type="journal article" date="2007" name="Plant Cell">
        <title>Dothideomycete-plant interactions illuminated by genome sequencing and EST analysis of the wheat pathogen Stagonospora nodorum.</title>
        <authorList>
            <person name="Hane J.K."/>
            <person name="Lowe R.G."/>
            <person name="Solomon P.S."/>
            <person name="Tan K.C."/>
            <person name="Schoch C.L."/>
            <person name="Spatafora J.W."/>
            <person name="Crous P.W."/>
            <person name="Kodira C."/>
            <person name="Birren B.W."/>
            <person name="Galagan J.E."/>
            <person name="Torriani S.F."/>
            <person name="McDonald B.A."/>
            <person name="Oliver R.P."/>
        </authorList>
    </citation>
    <scope>NUCLEOTIDE SEQUENCE [LARGE SCALE GENOMIC DNA]</scope>
    <source>
        <strain evidence="10">SN15 / ATCC MYA-4574 / FGSC 10173</strain>
    </source>
</reference>
<dbReference type="RefSeq" id="XP_001791822.1">
    <property type="nucleotide sequence ID" value="XM_001791770.1"/>
</dbReference>
<dbReference type="Pfam" id="PF20684">
    <property type="entry name" value="Fung_rhodopsin"/>
    <property type="match status" value="1"/>
</dbReference>
<comment type="subcellular location">
    <subcellularLocation>
        <location evidence="1">Membrane</location>
        <topology evidence="1">Multi-pass membrane protein</topology>
    </subcellularLocation>
</comment>
<name>Q0V496_PHANO</name>
<feature type="transmembrane region" description="Helical" evidence="7">
    <location>
        <begin position="27"/>
        <end position="45"/>
    </location>
</feature>
<feature type="transmembrane region" description="Helical" evidence="7">
    <location>
        <begin position="107"/>
        <end position="126"/>
    </location>
</feature>
<evidence type="ECO:0000256" key="6">
    <source>
        <dbReference type="SAM" id="MobiDB-lite"/>
    </source>
</evidence>
<protein>
    <recommendedName>
        <fullName evidence="8">Rhodopsin domain-containing protein</fullName>
    </recommendedName>
</protein>
<dbReference type="GO" id="GO:0016020">
    <property type="term" value="C:membrane"/>
    <property type="evidence" value="ECO:0007669"/>
    <property type="project" value="UniProtKB-SubCell"/>
</dbReference>
<accession>Q0V496</accession>
<organism evidence="9 10">
    <name type="scientific">Phaeosphaeria nodorum (strain SN15 / ATCC MYA-4574 / FGSC 10173)</name>
    <name type="common">Glume blotch fungus</name>
    <name type="synonym">Parastagonospora nodorum</name>
    <dbReference type="NCBI Taxonomy" id="321614"/>
    <lineage>
        <taxon>Eukaryota</taxon>
        <taxon>Fungi</taxon>
        <taxon>Dikarya</taxon>
        <taxon>Ascomycota</taxon>
        <taxon>Pezizomycotina</taxon>
        <taxon>Dothideomycetes</taxon>
        <taxon>Pleosporomycetidae</taxon>
        <taxon>Pleosporales</taxon>
        <taxon>Pleosporineae</taxon>
        <taxon>Phaeosphaeriaceae</taxon>
        <taxon>Parastagonospora</taxon>
    </lineage>
</organism>
<evidence type="ECO:0000313" key="10">
    <source>
        <dbReference type="Proteomes" id="UP000001055"/>
    </source>
</evidence>
<evidence type="ECO:0000256" key="5">
    <source>
        <dbReference type="ARBA" id="ARBA00038359"/>
    </source>
</evidence>
<dbReference type="AlphaFoldDB" id="Q0V496"/>
<evidence type="ECO:0000256" key="2">
    <source>
        <dbReference type="ARBA" id="ARBA00022692"/>
    </source>
</evidence>
<feature type="transmembrane region" description="Helical" evidence="7">
    <location>
        <begin position="226"/>
        <end position="246"/>
    </location>
</feature>
<feature type="domain" description="Rhodopsin" evidence="8">
    <location>
        <begin position="41"/>
        <end position="291"/>
    </location>
</feature>
<evidence type="ECO:0000256" key="7">
    <source>
        <dbReference type="SAM" id="Phobius"/>
    </source>
</evidence>
<dbReference type="eggNOG" id="ENOG502SHQF">
    <property type="taxonomic scope" value="Eukaryota"/>
</dbReference>
<proteinExistence type="inferred from homology"/>